<dbReference type="AlphaFoldDB" id="A0A0F8XXE2"/>
<protein>
    <submittedName>
        <fullName evidence="1">Uncharacterized protein</fullName>
    </submittedName>
</protein>
<reference evidence="1" key="1">
    <citation type="journal article" date="2015" name="Nature">
        <title>Complex archaea that bridge the gap between prokaryotes and eukaryotes.</title>
        <authorList>
            <person name="Spang A."/>
            <person name="Saw J.H."/>
            <person name="Jorgensen S.L."/>
            <person name="Zaremba-Niedzwiedzka K."/>
            <person name="Martijn J."/>
            <person name="Lind A.E."/>
            <person name="van Eijk R."/>
            <person name="Schleper C."/>
            <person name="Guy L."/>
            <person name="Ettema T.J."/>
        </authorList>
    </citation>
    <scope>NUCLEOTIDE SEQUENCE</scope>
</reference>
<organism evidence="1">
    <name type="scientific">marine sediment metagenome</name>
    <dbReference type="NCBI Taxonomy" id="412755"/>
    <lineage>
        <taxon>unclassified sequences</taxon>
        <taxon>metagenomes</taxon>
        <taxon>ecological metagenomes</taxon>
    </lineage>
</organism>
<name>A0A0F8XXE2_9ZZZZ</name>
<evidence type="ECO:0000313" key="1">
    <source>
        <dbReference type="EMBL" id="KKK73777.1"/>
    </source>
</evidence>
<accession>A0A0F8XXE2</accession>
<comment type="caution">
    <text evidence="1">The sequence shown here is derived from an EMBL/GenBank/DDBJ whole genome shotgun (WGS) entry which is preliminary data.</text>
</comment>
<proteinExistence type="predicted"/>
<sequence>MTLSPGDVLEVAIWMTGEEPDHLKGRFERDLWTNFASMADAENVIIGPLMMTEKRPGEHRVPVVPDNVHGPDVRLLVGEAAVVGYTPVEAEGCFVADLEPRDLERLRTILRRVHQAYNPGKPELTTEKCDEYININGPDAALAALREQVGVKVH</sequence>
<dbReference type="EMBL" id="LAZR01056630">
    <property type="protein sequence ID" value="KKK73777.1"/>
    <property type="molecule type" value="Genomic_DNA"/>
</dbReference>
<gene>
    <name evidence="1" type="ORF">LCGC14_2890380</name>
</gene>